<name>A0ABT3HGU5_9HYPH</name>
<keyword evidence="2" id="KW-0472">Membrane</keyword>
<evidence type="ECO:0000256" key="2">
    <source>
        <dbReference type="SAM" id="Phobius"/>
    </source>
</evidence>
<feature type="transmembrane region" description="Helical" evidence="2">
    <location>
        <begin position="59"/>
        <end position="81"/>
    </location>
</feature>
<evidence type="ECO:0000313" key="3">
    <source>
        <dbReference type="EMBL" id="MCW2309569.1"/>
    </source>
</evidence>
<dbReference type="RefSeq" id="WP_264603145.1">
    <property type="nucleotide sequence ID" value="NZ_JAOQNS010000013.1"/>
</dbReference>
<comment type="caution">
    <text evidence="3">The sequence shown here is derived from an EMBL/GenBank/DDBJ whole genome shotgun (WGS) entry which is preliminary data.</text>
</comment>
<dbReference type="InterPro" id="IPR001646">
    <property type="entry name" value="5peptide_repeat"/>
</dbReference>
<dbReference type="EMBL" id="JAOQNS010000013">
    <property type="protein sequence ID" value="MCW2309569.1"/>
    <property type="molecule type" value="Genomic_DNA"/>
</dbReference>
<dbReference type="PANTHER" id="PTHR47485:SF1">
    <property type="entry name" value="THYLAKOID LUMENAL 17.4 KDA PROTEIN, CHLOROPLASTIC"/>
    <property type="match status" value="1"/>
</dbReference>
<evidence type="ECO:0000256" key="1">
    <source>
        <dbReference type="ARBA" id="ARBA00022737"/>
    </source>
</evidence>
<keyword evidence="1" id="KW-0677">Repeat</keyword>
<protein>
    <submittedName>
        <fullName evidence="3">Uncharacterized protein YjbI with pentapeptide repeats</fullName>
    </submittedName>
</protein>
<dbReference type="SUPFAM" id="SSF141571">
    <property type="entry name" value="Pentapeptide repeat-like"/>
    <property type="match status" value="1"/>
</dbReference>
<gene>
    <name evidence="3" type="ORF">M2319_003925</name>
</gene>
<keyword evidence="4" id="KW-1185">Reference proteome</keyword>
<dbReference type="Proteomes" id="UP001209755">
    <property type="component" value="Unassembled WGS sequence"/>
</dbReference>
<proteinExistence type="predicted"/>
<evidence type="ECO:0000313" key="4">
    <source>
        <dbReference type="Proteomes" id="UP001209755"/>
    </source>
</evidence>
<feature type="transmembrane region" description="Helical" evidence="2">
    <location>
        <begin position="142"/>
        <end position="164"/>
    </location>
</feature>
<reference evidence="4" key="1">
    <citation type="submission" date="2023-07" db="EMBL/GenBank/DDBJ databases">
        <title>Genome sequencing of Purple Non-Sulfur Bacteria from various extreme environments.</title>
        <authorList>
            <person name="Mayer M."/>
        </authorList>
    </citation>
    <scope>NUCLEOTIDE SEQUENCE [LARGE SCALE GENOMIC DNA]</scope>
    <source>
        <strain evidence="4">DSM 17935</strain>
    </source>
</reference>
<sequence length="545" mass="59085">MSDPETEIPGETPGAARTRTMLEGLGPIGLGLFLFALGIGVGFPLTIIGNVFLTQHVGVIVAVLLALLFAVCLIGVLLLLFRRSILGAVFRITSSTLEQFAEPLGAAAKHIAARRADDAISSAEELTRLAFARWAWVSTRRWLIASLTGLLAAMAALAGTALLFQQNELLAIQTTRLEQQNDLLTTQIGLSEAQRSAEILPSLVEIGVALAEETETLAANGREVRAFTLDEISVGLRGRMVAASLAVRPYRYLQGSRFDVRDSEALNKLALARRPEILGDPSVLALDGPDNAESILIDREVSPERGMLISMLFNSGIYDTERLSYVGADFSYAEVRLPVLNLMSFSFARLRYASFRFLALNEAKFGAAELEHARFTNSVLMRCDFSGLRYDALPAPYEGDPSMEIMPTSLTGTDFSDSLVIDSTFDNVEGLAMMFEGAVVAGGTFRNASISGTSFRNAIIAETDFSGASLKAIELDGALVTREDFLQHLAETAQPETFKADRFVIEKVDEAALAQHPQATRIVGRAAELVLGKPLFRIKRVGAFR</sequence>
<dbReference type="Gene3D" id="2.160.20.80">
    <property type="entry name" value="E3 ubiquitin-protein ligase SopA"/>
    <property type="match status" value="1"/>
</dbReference>
<organism evidence="3 4">
    <name type="scientific">Rhodobium gokarnense</name>
    <dbReference type="NCBI Taxonomy" id="364296"/>
    <lineage>
        <taxon>Bacteria</taxon>
        <taxon>Pseudomonadati</taxon>
        <taxon>Pseudomonadota</taxon>
        <taxon>Alphaproteobacteria</taxon>
        <taxon>Hyphomicrobiales</taxon>
        <taxon>Rhodobiaceae</taxon>
        <taxon>Rhodobium</taxon>
    </lineage>
</organism>
<dbReference type="PANTHER" id="PTHR47485">
    <property type="entry name" value="THYLAKOID LUMENAL 17.4 KDA PROTEIN, CHLOROPLASTIC"/>
    <property type="match status" value="1"/>
</dbReference>
<dbReference type="Pfam" id="PF00805">
    <property type="entry name" value="Pentapeptide"/>
    <property type="match status" value="2"/>
</dbReference>
<keyword evidence="2" id="KW-1133">Transmembrane helix</keyword>
<keyword evidence="2" id="KW-0812">Transmembrane</keyword>
<accession>A0ABT3HGU5</accession>
<feature type="transmembrane region" description="Helical" evidence="2">
    <location>
        <begin position="28"/>
        <end position="53"/>
    </location>
</feature>